<evidence type="ECO:0000256" key="1">
    <source>
        <dbReference type="ARBA" id="ARBA00005289"/>
    </source>
</evidence>
<keyword evidence="6 7" id="KW-0479">Metal-binding</keyword>
<evidence type="ECO:0000313" key="9">
    <source>
        <dbReference type="Proteomes" id="UP000256424"/>
    </source>
</evidence>
<accession>A0A3D8IXY5</accession>
<comment type="catalytic activity">
    <reaction evidence="6">
        <text>adenosine 3',5'-bisphosphate + H2O = AMP + phosphate</text>
        <dbReference type="Rhea" id="RHEA:10040"/>
        <dbReference type="ChEBI" id="CHEBI:15377"/>
        <dbReference type="ChEBI" id="CHEBI:43474"/>
        <dbReference type="ChEBI" id="CHEBI:58343"/>
        <dbReference type="ChEBI" id="CHEBI:456215"/>
        <dbReference type="EC" id="3.1.3.7"/>
    </reaction>
</comment>
<dbReference type="InterPro" id="IPR006240">
    <property type="entry name" value="CysQ"/>
</dbReference>
<dbReference type="InterPro" id="IPR020550">
    <property type="entry name" value="Inositol_monophosphatase_CS"/>
</dbReference>
<dbReference type="OrthoDB" id="9785695at2"/>
<feature type="binding site" evidence="7">
    <location>
        <position position="71"/>
    </location>
    <ligand>
        <name>Mg(2+)</name>
        <dbReference type="ChEBI" id="CHEBI:18420"/>
        <label>1</label>
        <note>catalytic</note>
    </ligand>
</feature>
<feature type="binding site" evidence="6 7">
    <location>
        <position position="93"/>
    </location>
    <ligand>
        <name>Mg(2+)</name>
        <dbReference type="ChEBI" id="CHEBI:18420"/>
        <label>2</label>
    </ligand>
</feature>
<dbReference type="GO" id="GO:0000103">
    <property type="term" value="P:sulfate assimilation"/>
    <property type="evidence" value="ECO:0007669"/>
    <property type="project" value="TreeGrafter"/>
</dbReference>
<evidence type="ECO:0000313" key="8">
    <source>
        <dbReference type="EMBL" id="RDU69836.1"/>
    </source>
</evidence>
<gene>
    <name evidence="6" type="primary">cysQ</name>
    <name evidence="8" type="ORF">CQA66_08725</name>
</gene>
<dbReference type="HAMAP" id="MF_02095">
    <property type="entry name" value="CysQ"/>
    <property type="match status" value="1"/>
</dbReference>
<dbReference type="EC" id="3.1.3.7" evidence="6"/>
<reference evidence="8 9" key="1">
    <citation type="submission" date="2018-04" db="EMBL/GenBank/DDBJ databases">
        <title>Novel Campyloabacter and Helicobacter Species and Strains.</title>
        <authorList>
            <person name="Mannion A.J."/>
            <person name="Shen Z."/>
            <person name="Fox J.G."/>
        </authorList>
    </citation>
    <scope>NUCLEOTIDE SEQUENCE [LARGE SCALE GENOMIC DNA]</scope>
    <source>
        <strain evidence="8 9">MIT 97-5075</strain>
    </source>
</reference>
<feature type="binding site" evidence="6">
    <location>
        <position position="235"/>
    </location>
    <ligand>
        <name>Mg(2+)</name>
        <dbReference type="ChEBI" id="CHEBI:18420"/>
        <label>2</label>
    </ligand>
</feature>
<feature type="binding site" evidence="6">
    <location>
        <begin position="92"/>
        <end position="95"/>
    </location>
    <ligand>
        <name>substrate</name>
    </ligand>
</feature>
<feature type="binding site" evidence="6 7">
    <location>
        <position position="90"/>
    </location>
    <ligand>
        <name>Mg(2+)</name>
        <dbReference type="ChEBI" id="CHEBI:18420"/>
        <label>2</label>
    </ligand>
</feature>
<keyword evidence="6 7" id="KW-0460">Magnesium</keyword>
<dbReference type="GO" id="GO:0046854">
    <property type="term" value="P:phosphatidylinositol phosphate biosynthetic process"/>
    <property type="evidence" value="ECO:0007669"/>
    <property type="project" value="InterPro"/>
</dbReference>
<dbReference type="GO" id="GO:0050427">
    <property type="term" value="P:3'-phosphoadenosine 5'-phosphosulfate metabolic process"/>
    <property type="evidence" value="ECO:0007669"/>
    <property type="project" value="TreeGrafter"/>
</dbReference>
<comment type="similarity">
    <text evidence="1 6">Belongs to the inositol monophosphatase superfamily. CysQ family.</text>
</comment>
<feature type="binding site" evidence="7">
    <location>
        <position position="235"/>
    </location>
    <ligand>
        <name>Mg(2+)</name>
        <dbReference type="ChEBI" id="CHEBI:18420"/>
        <label>1</label>
        <note>catalytic</note>
    </ligand>
</feature>
<dbReference type="PROSITE" id="PS00630">
    <property type="entry name" value="IMP_2"/>
    <property type="match status" value="1"/>
</dbReference>
<dbReference type="Pfam" id="PF00459">
    <property type="entry name" value="Inositol_P"/>
    <property type="match status" value="1"/>
</dbReference>
<evidence type="ECO:0000256" key="3">
    <source>
        <dbReference type="ARBA" id="ARBA00022519"/>
    </source>
</evidence>
<keyword evidence="5 6" id="KW-0472">Membrane</keyword>
<dbReference type="CDD" id="cd01638">
    <property type="entry name" value="CysQ"/>
    <property type="match status" value="1"/>
</dbReference>
<proteinExistence type="inferred from homology"/>
<feature type="binding site" evidence="7">
    <location>
        <position position="92"/>
    </location>
    <ligand>
        <name>Mg(2+)</name>
        <dbReference type="ChEBI" id="CHEBI:18420"/>
        <label>1</label>
        <note>catalytic</note>
    </ligand>
</feature>
<dbReference type="AlphaFoldDB" id="A0A3D8IXY5"/>
<dbReference type="GO" id="GO:0000287">
    <property type="term" value="F:magnesium ion binding"/>
    <property type="evidence" value="ECO:0007669"/>
    <property type="project" value="UniProtKB-UniRule"/>
</dbReference>
<evidence type="ECO:0000256" key="4">
    <source>
        <dbReference type="ARBA" id="ARBA00022801"/>
    </source>
</evidence>
<dbReference type="GO" id="GO:0008441">
    <property type="term" value="F:3'(2'),5'-bisphosphate nucleotidase activity"/>
    <property type="evidence" value="ECO:0007669"/>
    <property type="project" value="UniProtKB-UniRule"/>
</dbReference>
<keyword evidence="9" id="KW-1185">Reference proteome</keyword>
<evidence type="ECO:0000256" key="5">
    <source>
        <dbReference type="ARBA" id="ARBA00023136"/>
    </source>
</evidence>
<comment type="function">
    <text evidence="6">Converts adenosine-3',5'-bisphosphate (PAP) to AMP.</text>
</comment>
<protein>
    <recommendedName>
        <fullName evidence="6">3'(2'),5'-bisphosphate nucleotidase CysQ</fullName>
        <ecNumber evidence="6">3.1.3.7</ecNumber>
    </recommendedName>
    <alternativeName>
        <fullName evidence="6">3'(2'),5-bisphosphonucleoside 3'(2')-phosphohydrolase</fullName>
    </alternativeName>
    <alternativeName>
        <fullName evidence="6">3'-phosphoadenosine 5'-phosphate phosphatase</fullName>
        <shortName evidence="6">PAP phosphatase</shortName>
    </alternativeName>
</protein>
<feature type="binding site" evidence="6">
    <location>
        <position position="71"/>
    </location>
    <ligand>
        <name>substrate</name>
    </ligand>
</feature>
<dbReference type="SUPFAM" id="SSF56655">
    <property type="entry name" value="Carbohydrate phosphatase"/>
    <property type="match status" value="1"/>
</dbReference>
<dbReference type="EMBL" id="NXLW01000023">
    <property type="protein sequence ID" value="RDU69836.1"/>
    <property type="molecule type" value="Genomic_DNA"/>
</dbReference>
<dbReference type="Proteomes" id="UP000256424">
    <property type="component" value="Unassembled WGS sequence"/>
</dbReference>
<evidence type="ECO:0000256" key="2">
    <source>
        <dbReference type="ARBA" id="ARBA00022475"/>
    </source>
</evidence>
<dbReference type="InterPro" id="IPR050725">
    <property type="entry name" value="CysQ/Inositol_MonoPase"/>
</dbReference>
<dbReference type="Gene3D" id="3.40.190.80">
    <property type="match status" value="1"/>
</dbReference>
<evidence type="ECO:0000256" key="6">
    <source>
        <dbReference type="HAMAP-Rule" id="MF_02095"/>
    </source>
</evidence>
<dbReference type="PANTHER" id="PTHR43028:SF5">
    <property type="entry name" value="3'(2'),5'-BISPHOSPHATE NUCLEOTIDASE 1"/>
    <property type="match status" value="1"/>
</dbReference>
<dbReference type="GO" id="GO:0005886">
    <property type="term" value="C:plasma membrane"/>
    <property type="evidence" value="ECO:0007669"/>
    <property type="project" value="UniProtKB-SubCell"/>
</dbReference>
<feature type="binding site" evidence="6">
    <location>
        <position position="71"/>
    </location>
    <ligand>
        <name>Mg(2+)</name>
        <dbReference type="ChEBI" id="CHEBI:18420"/>
        <label>1</label>
    </ligand>
</feature>
<organism evidence="8 9">
    <name type="scientific">Helicobacter aurati</name>
    <dbReference type="NCBI Taxonomy" id="137778"/>
    <lineage>
        <taxon>Bacteria</taxon>
        <taxon>Pseudomonadati</taxon>
        <taxon>Campylobacterota</taxon>
        <taxon>Epsilonproteobacteria</taxon>
        <taxon>Campylobacterales</taxon>
        <taxon>Helicobacteraceae</taxon>
        <taxon>Helicobacter</taxon>
    </lineage>
</organism>
<comment type="caution">
    <text evidence="8">The sequence shown here is derived from an EMBL/GenBank/DDBJ whole genome shotgun (WGS) entry which is preliminary data.</text>
</comment>
<feature type="binding site" evidence="6">
    <location>
        <position position="90"/>
    </location>
    <ligand>
        <name>Mg(2+)</name>
        <dbReference type="ChEBI" id="CHEBI:18420"/>
        <label>1</label>
    </ligand>
</feature>
<comment type="cofactor">
    <cofactor evidence="6 7">
        <name>Mg(2+)</name>
        <dbReference type="ChEBI" id="CHEBI:18420"/>
    </cofactor>
</comment>
<comment type="subcellular location">
    <subcellularLocation>
        <location evidence="6">Cell membrane</location>
        <topology evidence="6">Peripheral membrane protein</topology>
        <orientation evidence="6">Cytoplasmic side</orientation>
    </subcellularLocation>
</comment>
<dbReference type="InterPro" id="IPR000760">
    <property type="entry name" value="Inositol_monophosphatase-like"/>
</dbReference>
<dbReference type="PANTHER" id="PTHR43028">
    <property type="entry name" value="3'(2'),5'-BISPHOSPHATE NUCLEOTIDASE 1"/>
    <property type="match status" value="1"/>
</dbReference>
<feature type="binding site" evidence="6">
    <location>
        <position position="235"/>
    </location>
    <ligand>
        <name>substrate</name>
    </ligand>
</feature>
<dbReference type="RefSeq" id="WP_104763806.1">
    <property type="nucleotide sequence ID" value="NZ_FZPM01000037.1"/>
</dbReference>
<keyword evidence="4 6" id="KW-0378">Hydrolase</keyword>
<keyword evidence="2 6" id="KW-1003">Cell membrane</keyword>
<evidence type="ECO:0000256" key="7">
    <source>
        <dbReference type="PIRSR" id="PIRSR600760-2"/>
    </source>
</evidence>
<feature type="binding site" evidence="6">
    <location>
        <position position="92"/>
    </location>
    <ligand>
        <name>Mg(2+)</name>
        <dbReference type="ChEBI" id="CHEBI:18420"/>
        <label>1</label>
    </ligand>
</feature>
<keyword evidence="3" id="KW-0997">Cell inner membrane</keyword>
<name>A0A3D8IXY5_9HELI</name>
<dbReference type="Gene3D" id="3.30.540.10">
    <property type="entry name" value="Fructose-1,6-Bisphosphatase, subunit A, domain 1"/>
    <property type="match status" value="1"/>
</dbReference>
<sequence>MLSTILYDVISIAIKAGEIALNIYQKCHNHSCKIDLLLKEDSTPITQADRESNAYIMEKLATLYSYEICSEEAILEYAKRKDLEYYWLIDPLDGTKEFIAGIGEWTINIALVHKSDVVLGVVYAPCLDELYFAEQGYGSFYVETSDIRNNTESQGLQIALLEQSCIRLHGGSNNLSQNSRIIACSSRFHDSKATNVFIEKYNLEVIHLGSSLKICALASGKAEIYPRFNGTKEWDTAASDIILRESGGIILDFQEKKPLTYNKKTFANNHFVAFNAKQIGGTIYQDILKYY</sequence>